<dbReference type="OrthoDB" id="1112758at2"/>
<dbReference type="InterPro" id="IPR037682">
    <property type="entry name" value="TonB_C"/>
</dbReference>
<dbReference type="PANTHER" id="PTHR33446:SF2">
    <property type="entry name" value="PROTEIN TONB"/>
    <property type="match status" value="1"/>
</dbReference>
<proteinExistence type="predicted"/>
<dbReference type="GO" id="GO:0031992">
    <property type="term" value="F:energy transducer activity"/>
    <property type="evidence" value="ECO:0007669"/>
    <property type="project" value="InterPro"/>
</dbReference>
<comment type="caution">
    <text evidence="2">The sequence shown here is derived from an EMBL/GenBank/DDBJ whole genome shotgun (WGS) entry which is preliminary data.</text>
</comment>
<dbReference type="Pfam" id="PF03544">
    <property type="entry name" value="TonB_C"/>
    <property type="match status" value="1"/>
</dbReference>
<dbReference type="SUPFAM" id="SSF74653">
    <property type="entry name" value="TolA/TonB C-terminal domain"/>
    <property type="match status" value="1"/>
</dbReference>
<dbReference type="InterPro" id="IPR003538">
    <property type="entry name" value="TonB"/>
</dbReference>
<name>A0A3N0BSV3_9SPHI</name>
<dbReference type="EMBL" id="RBEE01000032">
    <property type="protein sequence ID" value="RNL51705.1"/>
    <property type="molecule type" value="Genomic_DNA"/>
</dbReference>
<dbReference type="PANTHER" id="PTHR33446">
    <property type="entry name" value="PROTEIN TONB-RELATED"/>
    <property type="match status" value="1"/>
</dbReference>
<reference evidence="2 3" key="1">
    <citation type="submission" date="2018-10" db="EMBL/GenBank/DDBJ databases">
        <title>Genome sequencing of Pedobacter jejuensis TNB23.</title>
        <authorList>
            <person name="Cho Y.-J."/>
            <person name="Cho A."/>
            <person name="Kim O.-S."/>
        </authorList>
    </citation>
    <scope>NUCLEOTIDE SEQUENCE [LARGE SCALE GENOMIC DNA]</scope>
    <source>
        <strain evidence="2 3">TNB23</strain>
    </source>
</reference>
<dbReference type="GO" id="GO:0098797">
    <property type="term" value="C:plasma membrane protein complex"/>
    <property type="evidence" value="ECO:0007669"/>
    <property type="project" value="TreeGrafter"/>
</dbReference>
<organism evidence="2 3">
    <name type="scientific">Pedobacter jejuensis</name>
    <dbReference type="NCBI Taxonomy" id="1268550"/>
    <lineage>
        <taxon>Bacteria</taxon>
        <taxon>Pseudomonadati</taxon>
        <taxon>Bacteroidota</taxon>
        <taxon>Sphingobacteriia</taxon>
        <taxon>Sphingobacteriales</taxon>
        <taxon>Sphingobacteriaceae</taxon>
        <taxon>Pedobacter</taxon>
    </lineage>
</organism>
<dbReference type="InterPro" id="IPR051045">
    <property type="entry name" value="TonB-dependent_transducer"/>
</dbReference>
<dbReference type="PRINTS" id="PR01374">
    <property type="entry name" value="TONBPROTEIN"/>
</dbReference>
<dbReference type="Gene3D" id="3.30.1150.10">
    <property type="match status" value="1"/>
</dbReference>
<evidence type="ECO:0000313" key="2">
    <source>
        <dbReference type="EMBL" id="RNL51705.1"/>
    </source>
</evidence>
<dbReference type="InterPro" id="IPR008969">
    <property type="entry name" value="CarboxyPept-like_regulatory"/>
</dbReference>
<dbReference type="SUPFAM" id="SSF49464">
    <property type="entry name" value="Carboxypeptidase regulatory domain-like"/>
    <property type="match status" value="1"/>
</dbReference>
<sequence>MKKIIIIVISIVNALNIYGQNQAQQVVAIDTINVRGKIISLDGSKISNVLIKSKTPNQQYYNSYNVGTITDSVGNFILDGIKPTDTLSFRALGAEHTFVNYGSRQILIRINPKINEINNQEIAAIYAKRVKKKKLTKFTLIKDDVDCYYPAPTQSATFPGGITKFTKFINGNLDYPLAAVKNNIEGMVSVEFDIERDGSISNPRIINTIGYGCSEAAVKVISKSPRWIPEIANGKPIKSIYKVDIAFKLQD</sequence>
<dbReference type="GO" id="GO:0015891">
    <property type="term" value="P:siderophore transport"/>
    <property type="evidence" value="ECO:0007669"/>
    <property type="project" value="InterPro"/>
</dbReference>
<accession>A0A3N0BSV3</accession>
<dbReference type="Proteomes" id="UP000274046">
    <property type="component" value="Unassembled WGS sequence"/>
</dbReference>
<dbReference type="GO" id="GO:0030288">
    <property type="term" value="C:outer membrane-bounded periplasmic space"/>
    <property type="evidence" value="ECO:0007669"/>
    <property type="project" value="InterPro"/>
</dbReference>
<dbReference type="PROSITE" id="PS52015">
    <property type="entry name" value="TONB_CTD"/>
    <property type="match status" value="1"/>
</dbReference>
<dbReference type="RefSeq" id="WP_123206504.1">
    <property type="nucleotide sequence ID" value="NZ_RBEE01000032.1"/>
</dbReference>
<evidence type="ECO:0000259" key="1">
    <source>
        <dbReference type="PROSITE" id="PS52015"/>
    </source>
</evidence>
<keyword evidence="3" id="KW-1185">Reference proteome</keyword>
<feature type="domain" description="TonB C-terminal" evidence="1">
    <location>
        <begin position="160"/>
        <end position="251"/>
    </location>
</feature>
<evidence type="ECO:0000313" key="3">
    <source>
        <dbReference type="Proteomes" id="UP000274046"/>
    </source>
</evidence>
<protein>
    <submittedName>
        <fullName evidence="2">Energy transducer TonB</fullName>
    </submittedName>
</protein>
<dbReference type="GO" id="GO:0055085">
    <property type="term" value="P:transmembrane transport"/>
    <property type="evidence" value="ECO:0007669"/>
    <property type="project" value="InterPro"/>
</dbReference>
<dbReference type="AlphaFoldDB" id="A0A3N0BSV3"/>
<gene>
    <name evidence="2" type="ORF">D7004_14090</name>
</gene>